<name>A0A5A7TSR5_CUCMM</name>
<dbReference type="AlphaFoldDB" id="A0A5A7TSR5"/>
<evidence type="ECO:0000313" key="2">
    <source>
        <dbReference type="EMBL" id="KAA0046452.1"/>
    </source>
</evidence>
<dbReference type="PANTHER" id="PTHR48449:SF1">
    <property type="entry name" value="DUF1985 DOMAIN-CONTAINING PROTEIN"/>
    <property type="match status" value="1"/>
</dbReference>
<feature type="region of interest" description="Disordered" evidence="1">
    <location>
        <begin position="187"/>
        <end position="231"/>
    </location>
</feature>
<dbReference type="EMBL" id="SSTE01014036">
    <property type="protein sequence ID" value="KAA0046452.1"/>
    <property type="molecule type" value="Genomic_DNA"/>
</dbReference>
<reference evidence="2 3" key="1">
    <citation type="submission" date="2019-08" db="EMBL/GenBank/DDBJ databases">
        <title>Draft genome sequences of two oriental melons (Cucumis melo L. var makuwa).</title>
        <authorList>
            <person name="Kwon S.-Y."/>
        </authorList>
    </citation>
    <scope>NUCLEOTIDE SEQUENCE [LARGE SCALE GENOMIC DNA]</scope>
    <source>
        <strain evidence="3">cv. SW 3</strain>
        <tissue evidence="2">Leaf</tissue>
    </source>
</reference>
<dbReference type="OrthoDB" id="1930729at2759"/>
<organism evidence="2 3">
    <name type="scientific">Cucumis melo var. makuwa</name>
    <name type="common">Oriental melon</name>
    <dbReference type="NCBI Taxonomy" id="1194695"/>
    <lineage>
        <taxon>Eukaryota</taxon>
        <taxon>Viridiplantae</taxon>
        <taxon>Streptophyta</taxon>
        <taxon>Embryophyta</taxon>
        <taxon>Tracheophyta</taxon>
        <taxon>Spermatophyta</taxon>
        <taxon>Magnoliopsida</taxon>
        <taxon>eudicotyledons</taxon>
        <taxon>Gunneridae</taxon>
        <taxon>Pentapetalae</taxon>
        <taxon>rosids</taxon>
        <taxon>fabids</taxon>
        <taxon>Cucurbitales</taxon>
        <taxon>Cucurbitaceae</taxon>
        <taxon>Benincaseae</taxon>
        <taxon>Cucumis</taxon>
    </lineage>
</organism>
<evidence type="ECO:0000313" key="3">
    <source>
        <dbReference type="Proteomes" id="UP000321393"/>
    </source>
</evidence>
<gene>
    <name evidence="2" type="ORF">E6C27_scaffold543G00240</name>
</gene>
<dbReference type="PANTHER" id="PTHR48449">
    <property type="entry name" value="DUF1985 DOMAIN-CONTAINING PROTEIN"/>
    <property type="match status" value="1"/>
</dbReference>
<sequence>MFKKTIFGHFLDVKFIFNGLLCHYILLREVEDERDNVISFKLLHQNVSFGQEDFNTITRLRARPRRPVQFEEDLFSFSDTNDGSYLIKVEFVSKLLMHALAISLLLVLSGLGIRDSVVHKWSCTYSPGLKARIQAIQPTEEELAYLDQVFNIPSIEGYEDVPDAFLQDDALPSHPYGQHQLQFLAHHQPPPDAHPLEHKDNLKGFASDIGGPSSTHPEPAKAEASVGHSDSKLDDMELKLDRMDLRLDCMESSFTTKSQQGEDPRSRGGYVETLVECESQITQFRRKASSTPWLVRPRSGSQRDQKELSNEKEVLNPVCKIGRLGDQGEGRSDTYTPLGDETKLKSCFPLQGILKVFKAQGRNFAKISVKQLFRLLGIHASSRREIRDGCLGGTPSFGHMNVSYNPKSTSRDINGDEDHEKGGDEDRGTNKNPDVGVVDLVVVSDLDANKNDIEVSQEEESTNPTITRRRVMFQYTKPHLLYEERSIARQGQVDADVWKANLSCPPRKSLHVTR</sequence>
<proteinExistence type="predicted"/>
<evidence type="ECO:0000256" key="1">
    <source>
        <dbReference type="SAM" id="MobiDB-lite"/>
    </source>
</evidence>
<feature type="region of interest" description="Disordered" evidence="1">
    <location>
        <begin position="288"/>
        <end position="310"/>
    </location>
</feature>
<dbReference type="Proteomes" id="UP000321393">
    <property type="component" value="Unassembled WGS sequence"/>
</dbReference>
<protein>
    <submittedName>
        <fullName evidence="2">Ulp1-like peptidase</fullName>
    </submittedName>
</protein>
<accession>A0A5A7TSR5</accession>
<feature type="compositionally biased region" description="Basic and acidic residues" evidence="1">
    <location>
        <begin position="301"/>
        <end position="310"/>
    </location>
</feature>
<feature type="region of interest" description="Disordered" evidence="1">
    <location>
        <begin position="397"/>
        <end position="434"/>
    </location>
</feature>
<feature type="compositionally biased region" description="Basic and acidic residues" evidence="1">
    <location>
        <begin position="409"/>
        <end position="429"/>
    </location>
</feature>
<comment type="caution">
    <text evidence="2">The sequence shown here is derived from an EMBL/GenBank/DDBJ whole genome shotgun (WGS) entry which is preliminary data.</text>
</comment>